<evidence type="ECO:0000256" key="6">
    <source>
        <dbReference type="ARBA" id="ARBA00022989"/>
    </source>
</evidence>
<keyword evidence="9 12" id="KW-0503">Monooxygenase</keyword>
<gene>
    <name evidence="13" type="ORF">MIMGU_mgv1a026917mg</name>
</gene>
<dbReference type="InterPro" id="IPR017972">
    <property type="entry name" value="Cyt_P450_CS"/>
</dbReference>
<keyword evidence="4" id="KW-0812">Transmembrane</keyword>
<protein>
    <recommendedName>
        <fullName evidence="15">Cytochrome P450</fullName>
    </recommendedName>
</protein>
<dbReference type="GO" id="GO:0016491">
    <property type="term" value="F:oxidoreductase activity"/>
    <property type="evidence" value="ECO:0000318"/>
    <property type="project" value="GO_Central"/>
</dbReference>
<evidence type="ECO:0000313" key="14">
    <source>
        <dbReference type="Proteomes" id="UP000030748"/>
    </source>
</evidence>
<feature type="binding site" description="axial binding residue" evidence="11">
    <location>
        <position position="431"/>
    </location>
    <ligand>
        <name>heme</name>
        <dbReference type="ChEBI" id="CHEBI:30413"/>
    </ligand>
    <ligandPart>
        <name>Fe</name>
        <dbReference type="ChEBI" id="CHEBI:18248"/>
    </ligandPart>
</feature>
<dbReference type="eggNOG" id="KOG0156">
    <property type="taxonomic scope" value="Eukaryota"/>
</dbReference>
<keyword evidence="10" id="KW-0472">Membrane</keyword>
<dbReference type="InterPro" id="IPR036396">
    <property type="entry name" value="Cyt_P450_sf"/>
</dbReference>
<evidence type="ECO:0008006" key="15">
    <source>
        <dbReference type="Google" id="ProtNLM"/>
    </source>
</evidence>
<dbReference type="GO" id="GO:0020037">
    <property type="term" value="F:heme binding"/>
    <property type="evidence" value="ECO:0007669"/>
    <property type="project" value="InterPro"/>
</dbReference>
<dbReference type="PRINTS" id="PR00463">
    <property type="entry name" value="EP450I"/>
</dbReference>
<evidence type="ECO:0000256" key="12">
    <source>
        <dbReference type="RuleBase" id="RU000461"/>
    </source>
</evidence>
<dbReference type="Gene3D" id="1.10.630.10">
    <property type="entry name" value="Cytochrome P450"/>
    <property type="match status" value="1"/>
</dbReference>
<keyword evidence="7 12" id="KW-0560">Oxidoreductase</keyword>
<keyword evidence="8 11" id="KW-0408">Iron</keyword>
<name>A0A022Q0B2_ERYGU</name>
<dbReference type="CDD" id="cd11072">
    <property type="entry name" value="CYP71-like"/>
    <property type="match status" value="1"/>
</dbReference>
<dbReference type="Pfam" id="PF00067">
    <property type="entry name" value="p450"/>
    <property type="match status" value="1"/>
</dbReference>
<dbReference type="SUPFAM" id="SSF48264">
    <property type="entry name" value="Cytochrome P450"/>
    <property type="match status" value="1"/>
</dbReference>
<dbReference type="PROSITE" id="PS00086">
    <property type="entry name" value="CYTOCHROME_P450"/>
    <property type="match status" value="1"/>
</dbReference>
<evidence type="ECO:0000256" key="1">
    <source>
        <dbReference type="ARBA" id="ARBA00004167"/>
    </source>
</evidence>
<dbReference type="STRING" id="4155.A0A022Q0B2"/>
<sequence>MYISSGFYFKLIRTKKSTRNLPPGPWKLPLIGNMHNLIGSLPHIALHELALIYGPVMHLQLGELSAVIISSPDAAKQVMKTHDINFASRPSIIVMEILSYNCTNVAFSEYGDYWRQLRKICTLELLSMKRVSSFRSIREEAFLDLARWLLDYKDQPAAVNLTEKLYSCAYSLISRATFGKKSEANERLLSIIKEGIVLAAGFNVADVYPSIKLLQMMSGLRRKVKKLHGEADCILDDIIHEHRYSKNEKQTSDTDLLDVLLGFQGGDDGIDIPLTTDNIKAVIMDMLAGGSETSATALDWSMAEMLKNPRILEKAQDEVRRFFDDKGGYVDESRIHELKYLMSIIKETLRIHAPFPLLLPRKCREKCEINGYEIPVDTKIIVNAWAINRDPKYWRNPDCFEPERFLDEDLEVDYKGNHFEYIPFGAGRRICPGIAFGMANVELPLAMFLYHFDWKLPPGMKHEELDMSESFGVTARRNNDLFVVP</sequence>
<comment type="cofactor">
    <cofactor evidence="11">
        <name>heme</name>
        <dbReference type="ChEBI" id="CHEBI:30413"/>
    </cofactor>
</comment>
<dbReference type="EMBL" id="KI632217">
    <property type="protein sequence ID" value="EYU21982.1"/>
    <property type="molecule type" value="Genomic_DNA"/>
</dbReference>
<evidence type="ECO:0000256" key="3">
    <source>
        <dbReference type="ARBA" id="ARBA00022617"/>
    </source>
</evidence>
<dbReference type="Proteomes" id="UP000030748">
    <property type="component" value="Unassembled WGS sequence"/>
</dbReference>
<dbReference type="PANTHER" id="PTHR47955">
    <property type="entry name" value="CYTOCHROME P450 FAMILY 71 PROTEIN"/>
    <property type="match status" value="1"/>
</dbReference>
<feature type="non-terminal residue" evidence="13">
    <location>
        <position position="485"/>
    </location>
</feature>
<dbReference type="AlphaFoldDB" id="A0A022Q0B2"/>
<dbReference type="GO" id="GO:0005506">
    <property type="term" value="F:iron ion binding"/>
    <property type="evidence" value="ECO:0007669"/>
    <property type="project" value="InterPro"/>
</dbReference>
<evidence type="ECO:0000256" key="9">
    <source>
        <dbReference type="ARBA" id="ARBA00023033"/>
    </source>
</evidence>
<evidence type="ECO:0000256" key="2">
    <source>
        <dbReference type="ARBA" id="ARBA00010617"/>
    </source>
</evidence>
<organism evidence="13 14">
    <name type="scientific">Erythranthe guttata</name>
    <name type="common">Yellow monkey flower</name>
    <name type="synonym">Mimulus guttatus</name>
    <dbReference type="NCBI Taxonomy" id="4155"/>
    <lineage>
        <taxon>Eukaryota</taxon>
        <taxon>Viridiplantae</taxon>
        <taxon>Streptophyta</taxon>
        <taxon>Embryophyta</taxon>
        <taxon>Tracheophyta</taxon>
        <taxon>Spermatophyta</taxon>
        <taxon>Magnoliopsida</taxon>
        <taxon>eudicotyledons</taxon>
        <taxon>Gunneridae</taxon>
        <taxon>Pentapetalae</taxon>
        <taxon>asterids</taxon>
        <taxon>lamiids</taxon>
        <taxon>Lamiales</taxon>
        <taxon>Phrymaceae</taxon>
        <taxon>Erythranthe</taxon>
    </lineage>
</organism>
<keyword evidence="5 11" id="KW-0479">Metal-binding</keyword>
<evidence type="ECO:0000256" key="11">
    <source>
        <dbReference type="PIRSR" id="PIRSR602401-1"/>
    </source>
</evidence>
<evidence type="ECO:0000256" key="7">
    <source>
        <dbReference type="ARBA" id="ARBA00023002"/>
    </source>
</evidence>
<evidence type="ECO:0000256" key="4">
    <source>
        <dbReference type="ARBA" id="ARBA00022692"/>
    </source>
</evidence>
<dbReference type="GO" id="GO:0016020">
    <property type="term" value="C:membrane"/>
    <property type="evidence" value="ECO:0007669"/>
    <property type="project" value="UniProtKB-SubCell"/>
</dbReference>
<dbReference type="InterPro" id="IPR002401">
    <property type="entry name" value="Cyt_P450_E_grp-I"/>
</dbReference>
<accession>A0A022Q0B2</accession>
<evidence type="ECO:0000256" key="8">
    <source>
        <dbReference type="ARBA" id="ARBA00023004"/>
    </source>
</evidence>
<dbReference type="FunFam" id="1.10.630.10:FF:000043">
    <property type="entry name" value="Cytochrome P450 99A2"/>
    <property type="match status" value="1"/>
</dbReference>
<evidence type="ECO:0000256" key="5">
    <source>
        <dbReference type="ARBA" id="ARBA00022723"/>
    </source>
</evidence>
<comment type="subcellular location">
    <subcellularLocation>
        <location evidence="1">Membrane</location>
        <topology evidence="1">Single-pass membrane protein</topology>
    </subcellularLocation>
</comment>
<dbReference type="PANTHER" id="PTHR47955:SF8">
    <property type="entry name" value="CYTOCHROME P450 71D11-LIKE"/>
    <property type="match status" value="1"/>
</dbReference>
<keyword evidence="14" id="KW-1185">Reference proteome</keyword>
<evidence type="ECO:0000313" key="13">
    <source>
        <dbReference type="EMBL" id="EYU21982.1"/>
    </source>
</evidence>
<reference evidence="13 14" key="1">
    <citation type="journal article" date="2013" name="Proc. Natl. Acad. Sci. U.S.A.">
        <title>Fine-scale variation in meiotic recombination in Mimulus inferred from population shotgun sequencing.</title>
        <authorList>
            <person name="Hellsten U."/>
            <person name="Wright K.M."/>
            <person name="Jenkins J."/>
            <person name="Shu S."/>
            <person name="Yuan Y."/>
            <person name="Wessler S.R."/>
            <person name="Schmutz J."/>
            <person name="Willis J.H."/>
            <person name="Rokhsar D.S."/>
        </authorList>
    </citation>
    <scope>NUCLEOTIDE SEQUENCE [LARGE SCALE GENOMIC DNA]</scope>
    <source>
        <strain evidence="14">cv. DUN x IM62</strain>
    </source>
</reference>
<evidence type="ECO:0000256" key="10">
    <source>
        <dbReference type="ARBA" id="ARBA00023136"/>
    </source>
</evidence>
<dbReference type="GO" id="GO:0004497">
    <property type="term" value="F:monooxygenase activity"/>
    <property type="evidence" value="ECO:0007669"/>
    <property type="project" value="UniProtKB-KW"/>
</dbReference>
<dbReference type="GO" id="GO:0016705">
    <property type="term" value="F:oxidoreductase activity, acting on paired donors, with incorporation or reduction of molecular oxygen"/>
    <property type="evidence" value="ECO:0007669"/>
    <property type="project" value="InterPro"/>
</dbReference>
<keyword evidence="6" id="KW-1133">Transmembrane helix</keyword>
<proteinExistence type="inferred from homology"/>
<comment type="similarity">
    <text evidence="2 12">Belongs to the cytochrome P450 family.</text>
</comment>
<dbReference type="PRINTS" id="PR00385">
    <property type="entry name" value="P450"/>
</dbReference>
<keyword evidence="3 11" id="KW-0349">Heme</keyword>
<dbReference type="InterPro" id="IPR001128">
    <property type="entry name" value="Cyt_P450"/>
</dbReference>